<dbReference type="PRINTS" id="PR00633">
    <property type="entry name" value="RCCNDNSATION"/>
</dbReference>
<evidence type="ECO:0000256" key="1">
    <source>
        <dbReference type="ARBA" id="ARBA00022737"/>
    </source>
</evidence>
<evidence type="ECO:0000313" key="5">
    <source>
        <dbReference type="Proteomes" id="UP000036403"/>
    </source>
</evidence>
<evidence type="ECO:0000259" key="3">
    <source>
        <dbReference type="PROSITE" id="PS50097"/>
    </source>
</evidence>
<protein>
    <submittedName>
        <fullName evidence="4">Rcc1 and btb domain-containing protein 1</fullName>
    </submittedName>
</protein>
<sequence>VYSWQFSKERKSDDGSRTLVSASKPTRVAGLSEKRIVDIACGSYHSLALTNDGKVYGWGENNHRQLGYVVHNYGSALPSLVKFELEGKKIDHIACGSMFNMVVTEGKLYGWGNNENGQISVDITPVATTDTTSRKPIFGGGTVETFVTNVQLESQRYYKYPHEITVVSGKVIVKVACGSRHTLALTDEGKIYAWGKNDKGQVGVKNNLEISAPVMVDVPEMVLDIAAYDNLSVAVGSNRTVFVWGDCFGQDITAPFPTEFSRIQDAFAYSTMRVMHKPLTVSQNNVEEVLNVSESLGFGVLGTAFDDPSTSDFIVQVEGQPIHVHKAILKIRCQYFKNKFYHDSTNQSVSDSSSVYTVSDKFSYNSYIVYKAFLKYLYTGTVELSSEKVLGEYE</sequence>
<feature type="repeat" description="RCC1" evidence="2">
    <location>
        <begin position="189"/>
        <end position="238"/>
    </location>
</feature>
<gene>
    <name evidence="4" type="ORF">RF55_19080</name>
</gene>
<feature type="non-terminal residue" evidence="4">
    <location>
        <position position="1"/>
    </location>
</feature>
<dbReference type="Gene3D" id="2.130.10.30">
    <property type="entry name" value="Regulator of chromosome condensation 1/beta-lactamase-inhibitor protein II"/>
    <property type="match status" value="1"/>
</dbReference>
<feature type="repeat" description="RCC1" evidence="2">
    <location>
        <begin position="1"/>
        <end position="52"/>
    </location>
</feature>
<dbReference type="Pfam" id="PF25390">
    <property type="entry name" value="WD40_RLD"/>
    <property type="match status" value="1"/>
</dbReference>
<feature type="repeat" description="RCC1" evidence="2">
    <location>
        <begin position="53"/>
        <end position="106"/>
    </location>
</feature>
<dbReference type="PaxDb" id="67767-A0A0J7MTG3"/>
<feature type="repeat" description="RCC1" evidence="2">
    <location>
        <begin position="106"/>
        <end position="188"/>
    </location>
</feature>
<dbReference type="PROSITE" id="PS50097">
    <property type="entry name" value="BTB"/>
    <property type="match status" value="1"/>
</dbReference>
<dbReference type="InterPro" id="IPR051210">
    <property type="entry name" value="Ub_ligase/GEF_domain"/>
</dbReference>
<dbReference type="EMBL" id="LBMM01018402">
    <property type="protein sequence ID" value="KMQ83795.1"/>
    <property type="molecule type" value="Genomic_DNA"/>
</dbReference>
<dbReference type="InterPro" id="IPR009091">
    <property type="entry name" value="RCC1/BLIP-II"/>
</dbReference>
<feature type="domain" description="BTB" evidence="3">
    <location>
        <begin position="311"/>
        <end position="386"/>
    </location>
</feature>
<dbReference type="STRING" id="67767.A0A0J7MTG3"/>
<dbReference type="InterPro" id="IPR058923">
    <property type="entry name" value="RCC1-like_dom"/>
</dbReference>
<dbReference type="PANTHER" id="PTHR22870:SF408">
    <property type="entry name" value="OS09G0560450 PROTEIN"/>
    <property type="match status" value="1"/>
</dbReference>
<dbReference type="AlphaFoldDB" id="A0A0J7MTG3"/>
<dbReference type="OrthoDB" id="10256179at2759"/>
<dbReference type="InterPro" id="IPR000408">
    <property type="entry name" value="Reg_chr_condens"/>
</dbReference>
<dbReference type="Gene3D" id="3.30.710.10">
    <property type="entry name" value="Potassium Channel Kv1.1, Chain A"/>
    <property type="match status" value="1"/>
</dbReference>
<dbReference type="Pfam" id="PF00651">
    <property type="entry name" value="BTB"/>
    <property type="match status" value="1"/>
</dbReference>
<evidence type="ECO:0000256" key="2">
    <source>
        <dbReference type="PROSITE-ProRule" id="PRU00235"/>
    </source>
</evidence>
<dbReference type="PROSITE" id="PS50012">
    <property type="entry name" value="RCC1_3"/>
    <property type="match status" value="4"/>
</dbReference>
<organism evidence="4 5">
    <name type="scientific">Lasius niger</name>
    <name type="common">Black garden ant</name>
    <dbReference type="NCBI Taxonomy" id="67767"/>
    <lineage>
        <taxon>Eukaryota</taxon>
        <taxon>Metazoa</taxon>
        <taxon>Ecdysozoa</taxon>
        <taxon>Arthropoda</taxon>
        <taxon>Hexapoda</taxon>
        <taxon>Insecta</taxon>
        <taxon>Pterygota</taxon>
        <taxon>Neoptera</taxon>
        <taxon>Endopterygota</taxon>
        <taxon>Hymenoptera</taxon>
        <taxon>Apocrita</taxon>
        <taxon>Aculeata</taxon>
        <taxon>Formicoidea</taxon>
        <taxon>Formicidae</taxon>
        <taxon>Formicinae</taxon>
        <taxon>Lasius</taxon>
        <taxon>Lasius</taxon>
    </lineage>
</organism>
<comment type="caution">
    <text evidence="4">The sequence shown here is derived from an EMBL/GenBank/DDBJ whole genome shotgun (WGS) entry which is preliminary data.</text>
</comment>
<accession>A0A0J7MTG3</accession>
<dbReference type="SUPFAM" id="SSF50985">
    <property type="entry name" value="RCC1/BLIP-II"/>
    <property type="match status" value="1"/>
</dbReference>
<dbReference type="InterPro" id="IPR011333">
    <property type="entry name" value="SKP1/BTB/POZ_sf"/>
</dbReference>
<dbReference type="SUPFAM" id="SSF54695">
    <property type="entry name" value="POZ domain"/>
    <property type="match status" value="1"/>
</dbReference>
<keyword evidence="5" id="KW-1185">Reference proteome</keyword>
<dbReference type="InterPro" id="IPR000210">
    <property type="entry name" value="BTB/POZ_dom"/>
</dbReference>
<keyword evidence="1" id="KW-0677">Repeat</keyword>
<reference evidence="4 5" key="1">
    <citation type="submission" date="2015-04" db="EMBL/GenBank/DDBJ databases">
        <title>Lasius niger genome sequencing.</title>
        <authorList>
            <person name="Konorov E.A."/>
            <person name="Nikitin M.A."/>
            <person name="Kirill M.V."/>
            <person name="Chang P."/>
        </authorList>
    </citation>
    <scope>NUCLEOTIDE SEQUENCE [LARGE SCALE GENOMIC DNA]</scope>
    <source>
        <tissue evidence="4">Whole</tissue>
    </source>
</reference>
<dbReference type="PANTHER" id="PTHR22870">
    <property type="entry name" value="REGULATOR OF CHROMOSOME CONDENSATION"/>
    <property type="match status" value="1"/>
</dbReference>
<name>A0A0J7MTG3_LASNI</name>
<proteinExistence type="predicted"/>
<dbReference type="Proteomes" id="UP000036403">
    <property type="component" value="Unassembled WGS sequence"/>
</dbReference>
<evidence type="ECO:0000313" key="4">
    <source>
        <dbReference type="EMBL" id="KMQ83795.1"/>
    </source>
</evidence>
<dbReference type="PROSITE" id="PS00626">
    <property type="entry name" value="RCC1_2"/>
    <property type="match status" value="2"/>
</dbReference>